<comment type="caution">
    <text evidence="2">The sequence shown here is derived from an EMBL/GenBank/DDBJ whole genome shotgun (WGS) entry which is preliminary data.</text>
</comment>
<feature type="compositionally biased region" description="Basic and acidic residues" evidence="1">
    <location>
        <begin position="1"/>
        <end position="21"/>
    </location>
</feature>
<keyword evidence="3" id="KW-1185">Reference proteome</keyword>
<reference evidence="2 3" key="1">
    <citation type="submission" date="2023-12" db="EMBL/GenBank/DDBJ databases">
        <title>A high-quality genome assembly for Dillenia turbinata (Dilleniales).</title>
        <authorList>
            <person name="Chanderbali A."/>
        </authorList>
    </citation>
    <scope>NUCLEOTIDE SEQUENCE [LARGE SCALE GENOMIC DNA]</scope>
    <source>
        <strain evidence="2">LSX21</strain>
        <tissue evidence="2">Leaf</tissue>
    </source>
</reference>
<proteinExistence type="predicted"/>
<evidence type="ECO:0000313" key="2">
    <source>
        <dbReference type="EMBL" id="KAK6937897.1"/>
    </source>
</evidence>
<evidence type="ECO:0000313" key="3">
    <source>
        <dbReference type="Proteomes" id="UP001370490"/>
    </source>
</evidence>
<dbReference type="Proteomes" id="UP001370490">
    <property type="component" value="Unassembled WGS sequence"/>
</dbReference>
<name>A0AAN8VY27_9MAGN</name>
<sequence>MYNMDSNDHTLKLRSEDDLTSKPRMLVQNPGPRIPLEHVLLIIGRRRKLFKPFLSDVDLALCGTSVDLFQSVGGRIDQAVVD</sequence>
<feature type="region of interest" description="Disordered" evidence="1">
    <location>
        <begin position="1"/>
        <end position="26"/>
    </location>
</feature>
<accession>A0AAN8VY27</accession>
<protein>
    <submittedName>
        <fullName evidence="2">Uncharacterized protein</fullName>
    </submittedName>
</protein>
<dbReference type="EMBL" id="JBAMMX010000006">
    <property type="protein sequence ID" value="KAK6937897.1"/>
    <property type="molecule type" value="Genomic_DNA"/>
</dbReference>
<organism evidence="2 3">
    <name type="scientific">Dillenia turbinata</name>
    <dbReference type="NCBI Taxonomy" id="194707"/>
    <lineage>
        <taxon>Eukaryota</taxon>
        <taxon>Viridiplantae</taxon>
        <taxon>Streptophyta</taxon>
        <taxon>Embryophyta</taxon>
        <taxon>Tracheophyta</taxon>
        <taxon>Spermatophyta</taxon>
        <taxon>Magnoliopsida</taxon>
        <taxon>eudicotyledons</taxon>
        <taxon>Gunneridae</taxon>
        <taxon>Pentapetalae</taxon>
        <taxon>Dilleniales</taxon>
        <taxon>Dilleniaceae</taxon>
        <taxon>Dillenia</taxon>
    </lineage>
</organism>
<dbReference type="AlphaFoldDB" id="A0AAN8VY27"/>
<gene>
    <name evidence="2" type="ORF">RJ641_031405</name>
</gene>
<evidence type="ECO:0000256" key="1">
    <source>
        <dbReference type="SAM" id="MobiDB-lite"/>
    </source>
</evidence>